<dbReference type="PIRSF" id="PIRSF000106">
    <property type="entry name" value="ME"/>
    <property type="match status" value="1"/>
</dbReference>
<protein>
    <submittedName>
        <fullName evidence="8">Malic enzyme, NAD-dependent</fullName>
    </submittedName>
</protein>
<organism evidence="8 9">
    <name type="scientific">Lentilactobacillus diolivorans DSM 14421</name>
    <dbReference type="NCBI Taxonomy" id="1423739"/>
    <lineage>
        <taxon>Bacteria</taxon>
        <taxon>Bacillati</taxon>
        <taxon>Bacillota</taxon>
        <taxon>Bacilli</taxon>
        <taxon>Lactobacillales</taxon>
        <taxon>Lactobacillaceae</taxon>
        <taxon>Lentilactobacillus</taxon>
    </lineage>
</organism>
<keyword evidence="4 5" id="KW-0479">Metal-binding</keyword>
<evidence type="ECO:0000256" key="1">
    <source>
        <dbReference type="ARBA" id="ARBA00008785"/>
    </source>
</evidence>
<dbReference type="SMART" id="SM00919">
    <property type="entry name" value="Malic_M"/>
    <property type="match status" value="1"/>
</dbReference>
<dbReference type="GO" id="GO:0016616">
    <property type="term" value="F:oxidoreductase activity, acting on the CH-OH group of donors, NAD or NADP as acceptor"/>
    <property type="evidence" value="ECO:0007669"/>
    <property type="project" value="InterPro"/>
</dbReference>
<feature type="domain" description="Malic enzyme NAD-binding" evidence="6">
    <location>
        <begin position="160"/>
        <end position="383"/>
    </location>
</feature>
<evidence type="ECO:0000259" key="6">
    <source>
        <dbReference type="SMART" id="SM00919"/>
    </source>
</evidence>
<feature type="binding site" evidence="4">
    <location>
        <position position="159"/>
    </location>
    <ligand>
        <name>a divalent metal cation</name>
        <dbReference type="ChEBI" id="CHEBI:60240"/>
    </ligand>
</feature>
<feature type="binding site" evidence="4">
    <location>
        <position position="133"/>
    </location>
    <ligand>
        <name>a divalent metal cation</name>
        <dbReference type="ChEBI" id="CHEBI:60240"/>
    </ligand>
</feature>
<name>A0A0R1SIT5_9LACO</name>
<dbReference type="PRINTS" id="PR00072">
    <property type="entry name" value="MALOXRDTASE"/>
</dbReference>
<dbReference type="InterPro" id="IPR036291">
    <property type="entry name" value="NAD(P)-bd_dom_sf"/>
</dbReference>
<reference evidence="8 9" key="1">
    <citation type="journal article" date="2015" name="Genome Announc.">
        <title>Expanding the biotechnology potential of lactobacilli through comparative genomics of 213 strains and associated genera.</title>
        <authorList>
            <person name="Sun Z."/>
            <person name="Harris H.M."/>
            <person name="McCann A."/>
            <person name="Guo C."/>
            <person name="Argimon S."/>
            <person name="Zhang W."/>
            <person name="Yang X."/>
            <person name="Jeffery I.B."/>
            <person name="Cooney J.C."/>
            <person name="Kagawa T.F."/>
            <person name="Liu W."/>
            <person name="Song Y."/>
            <person name="Salvetti E."/>
            <person name="Wrobel A."/>
            <person name="Rasinkangas P."/>
            <person name="Parkhill J."/>
            <person name="Rea M.C."/>
            <person name="O'Sullivan O."/>
            <person name="Ritari J."/>
            <person name="Douillard F.P."/>
            <person name="Paul Ross R."/>
            <person name="Yang R."/>
            <person name="Briner A.E."/>
            <person name="Felis G.E."/>
            <person name="de Vos W.M."/>
            <person name="Barrangou R."/>
            <person name="Klaenhammer T.R."/>
            <person name="Caufield P.W."/>
            <person name="Cui Y."/>
            <person name="Zhang H."/>
            <person name="O'Toole P.W."/>
        </authorList>
    </citation>
    <scope>NUCLEOTIDE SEQUENCE [LARGE SCALE GENOMIC DNA]</scope>
    <source>
        <strain evidence="8 9">DSM 14421</strain>
    </source>
</reference>
<proteinExistence type="inferred from homology"/>
<evidence type="ECO:0000256" key="2">
    <source>
        <dbReference type="ARBA" id="ARBA00023002"/>
    </source>
</evidence>
<feature type="binding site" evidence="3">
    <location>
        <position position="317"/>
    </location>
    <ligand>
        <name>(S)-malate</name>
        <dbReference type="ChEBI" id="CHEBI:15589"/>
    </ligand>
</feature>
<feature type="binding site" evidence="3">
    <location>
        <position position="287"/>
    </location>
    <ligand>
        <name>(S)-malate</name>
        <dbReference type="ChEBI" id="CHEBI:15589"/>
    </ligand>
</feature>
<gene>
    <name evidence="8" type="ORF">FC85_GL002326</name>
</gene>
<accession>A0A0R1SIT5</accession>
<dbReference type="PATRIC" id="fig|1423739.3.peg.2418"/>
<dbReference type="Gene3D" id="3.40.50.720">
    <property type="entry name" value="NAD(P)-binding Rossmann-like Domain"/>
    <property type="match status" value="1"/>
</dbReference>
<dbReference type="PANTHER" id="PTHR43237:SF4">
    <property type="entry name" value="NADP-DEPENDENT MALIC ENZYME"/>
    <property type="match status" value="1"/>
</dbReference>
<dbReference type="STRING" id="1423739.FC85_GL002326"/>
<evidence type="ECO:0000313" key="9">
    <source>
        <dbReference type="Proteomes" id="UP000052013"/>
    </source>
</evidence>
<dbReference type="AlphaFoldDB" id="A0A0R1SIT5"/>
<sequence length="392" mass="41423">MNEREDILRLHELHTGVLDIQSELSVSDRKDLGKAYTPGVAILSKLIANHPELKNRYTMSGKLVALITDGTAVLGLGNIGPAGGLPVIEGKALLYKDLAGINAIPLSVAQVPVDDFVSTVKNISGSFAGIHLEDIAAPRCFEIEQKLSDELNIPVYHDDQEGTAIVVLAGLINAAKVAGKSLNSLKVVINGVGASGLATAKLLFEAGIKNLTLVDKFGVVTAHDNRYNAYQTDMAAKLNVTADLKDKQLTDVIANQDAFIGLSDANLMTTADVNKMADSPIIFALANPDPEIDPEDAKKAGAKIIATGSSQYPNQVNNILVFPGLFRGLLAAGINHVGYELQTVVANALAGMITKPTAEKIIPGVFDKGVVDTVSAALIKYASEQEQNPELV</sequence>
<evidence type="ECO:0000256" key="5">
    <source>
        <dbReference type="RuleBase" id="RU003427"/>
    </source>
</evidence>
<dbReference type="Gene3D" id="3.40.50.10380">
    <property type="entry name" value="Malic enzyme, N-terminal domain"/>
    <property type="match status" value="1"/>
</dbReference>
<comment type="similarity">
    <text evidence="1 5">Belongs to the malic enzymes family.</text>
</comment>
<dbReference type="InterPro" id="IPR012301">
    <property type="entry name" value="Malic_N_dom"/>
</dbReference>
<dbReference type="SUPFAM" id="SSF53223">
    <property type="entry name" value="Aminoacid dehydrogenase-like, N-terminal domain"/>
    <property type="match status" value="1"/>
</dbReference>
<evidence type="ECO:0000256" key="3">
    <source>
        <dbReference type="PIRSR" id="PIRSR000106-2"/>
    </source>
</evidence>
<dbReference type="GO" id="GO:0051287">
    <property type="term" value="F:NAD binding"/>
    <property type="evidence" value="ECO:0007669"/>
    <property type="project" value="InterPro"/>
</dbReference>
<dbReference type="EMBL" id="AZEY01000020">
    <property type="protein sequence ID" value="KRL69105.1"/>
    <property type="molecule type" value="Genomic_DNA"/>
</dbReference>
<dbReference type="InterPro" id="IPR037062">
    <property type="entry name" value="Malic_N_dom_sf"/>
</dbReference>
<dbReference type="GO" id="GO:0046872">
    <property type="term" value="F:metal ion binding"/>
    <property type="evidence" value="ECO:0007669"/>
    <property type="project" value="UniProtKB-KW"/>
</dbReference>
<comment type="cofactor">
    <cofactor evidence="4">
        <name>Mg(2+)</name>
        <dbReference type="ChEBI" id="CHEBI:18420"/>
    </cofactor>
    <cofactor evidence="4">
        <name>Mn(2+)</name>
        <dbReference type="ChEBI" id="CHEBI:29035"/>
    </cofactor>
    <text evidence="4">Divalent metal cations. Prefers magnesium or manganese.</text>
</comment>
<dbReference type="SMART" id="SM01274">
    <property type="entry name" value="malic"/>
    <property type="match status" value="1"/>
</dbReference>
<evidence type="ECO:0000256" key="4">
    <source>
        <dbReference type="PIRSR" id="PIRSR000106-3"/>
    </source>
</evidence>
<dbReference type="GO" id="GO:0004470">
    <property type="term" value="F:malic enzyme activity"/>
    <property type="evidence" value="ECO:0007669"/>
    <property type="project" value="InterPro"/>
</dbReference>
<dbReference type="Pfam" id="PF00390">
    <property type="entry name" value="malic"/>
    <property type="match status" value="2"/>
</dbReference>
<keyword evidence="2" id="KW-0560">Oxidoreductase</keyword>
<evidence type="ECO:0000259" key="7">
    <source>
        <dbReference type="SMART" id="SM01274"/>
    </source>
</evidence>
<feature type="binding site" evidence="4">
    <location>
        <position position="134"/>
    </location>
    <ligand>
        <name>a divalent metal cation</name>
        <dbReference type="ChEBI" id="CHEBI:60240"/>
    </ligand>
</feature>
<dbReference type="Pfam" id="PF03949">
    <property type="entry name" value="Malic_M"/>
    <property type="match status" value="1"/>
</dbReference>
<dbReference type="SUPFAM" id="SSF51735">
    <property type="entry name" value="NAD(P)-binding Rossmann-fold domains"/>
    <property type="match status" value="1"/>
</dbReference>
<dbReference type="InterPro" id="IPR012302">
    <property type="entry name" value="Malic_NAD-bd"/>
</dbReference>
<dbReference type="InterPro" id="IPR051674">
    <property type="entry name" value="Malate_Decarboxylase"/>
</dbReference>
<dbReference type="InterPro" id="IPR046346">
    <property type="entry name" value="Aminoacid_DH-like_N_sf"/>
</dbReference>
<dbReference type="Proteomes" id="UP000052013">
    <property type="component" value="Unassembled WGS sequence"/>
</dbReference>
<feature type="domain" description="Malic enzyme N-terminal" evidence="7">
    <location>
        <begin position="15"/>
        <end position="148"/>
    </location>
</feature>
<evidence type="ECO:0000313" key="8">
    <source>
        <dbReference type="EMBL" id="KRL69105.1"/>
    </source>
</evidence>
<dbReference type="InterPro" id="IPR001891">
    <property type="entry name" value="Malic_OxRdtase"/>
</dbReference>
<comment type="caution">
    <text evidence="8">The sequence shown here is derived from an EMBL/GenBank/DDBJ whole genome shotgun (WGS) entry which is preliminary data.</text>
</comment>
<dbReference type="RefSeq" id="WP_057863954.1">
    <property type="nucleotide sequence ID" value="NZ_AZEY01000020.1"/>
</dbReference>
<dbReference type="PANTHER" id="PTHR43237">
    <property type="entry name" value="NADP-DEPENDENT MALIC ENZYME"/>
    <property type="match status" value="1"/>
</dbReference>